<gene>
    <name evidence="2" type="ORF">chiPu_0020687</name>
</gene>
<dbReference type="PANTHER" id="PTHR14096">
    <property type="entry name" value="APOLIPOPROTEIN L"/>
    <property type="match status" value="1"/>
</dbReference>
<comment type="similarity">
    <text evidence="1">Belongs to the apolipoprotein L family.</text>
</comment>
<accession>A0A401RID7</accession>
<protein>
    <submittedName>
        <fullName evidence="2">Uncharacterized protein</fullName>
    </submittedName>
</protein>
<dbReference type="EMBL" id="BEZZ01002812">
    <property type="protein sequence ID" value="GCC17913.1"/>
    <property type="molecule type" value="Genomic_DNA"/>
</dbReference>
<dbReference type="InterPro" id="IPR008405">
    <property type="entry name" value="ApoL"/>
</dbReference>
<dbReference type="GO" id="GO:0016020">
    <property type="term" value="C:membrane"/>
    <property type="evidence" value="ECO:0007669"/>
    <property type="project" value="TreeGrafter"/>
</dbReference>
<dbReference type="GO" id="GO:0008289">
    <property type="term" value="F:lipid binding"/>
    <property type="evidence" value="ECO:0007669"/>
    <property type="project" value="InterPro"/>
</dbReference>
<reference evidence="2 3" key="1">
    <citation type="journal article" date="2018" name="Nat. Ecol. Evol.">
        <title>Shark genomes provide insights into elasmobranch evolution and the origin of vertebrates.</title>
        <authorList>
            <person name="Hara Y"/>
            <person name="Yamaguchi K"/>
            <person name="Onimaru K"/>
            <person name="Kadota M"/>
            <person name="Koyanagi M"/>
            <person name="Keeley SD"/>
            <person name="Tatsumi K"/>
            <person name="Tanaka K"/>
            <person name="Motone F"/>
            <person name="Kageyama Y"/>
            <person name="Nozu R"/>
            <person name="Adachi N"/>
            <person name="Nishimura O"/>
            <person name="Nakagawa R"/>
            <person name="Tanegashima C"/>
            <person name="Kiyatake I"/>
            <person name="Matsumoto R"/>
            <person name="Murakumo K"/>
            <person name="Nishida K"/>
            <person name="Terakita A"/>
            <person name="Kuratani S"/>
            <person name="Sato K"/>
            <person name="Hyodo S Kuraku.S."/>
        </authorList>
    </citation>
    <scope>NUCLEOTIDE SEQUENCE [LARGE SCALE GENOMIC DNA]</scope>
</reference>
<name>A0A401RID7_CHIPU</name>
<evidence type="ECO:0000256" key="1">
    <source>
        <dbReference type="ARBA" id="ARBA00010090"/>
    </source>
</evidence>
<dbReference type="PANTHER" id="PTHR14096:SF28">
    <property type="entry name" value="APOLIPOPROTEIN L, 1-RELATED"/>
    <property type="match status" value="1"/>
</dbReference>
<comment type="caution">
    <text evidence="2">The sequence shown here is derived from an EMBL/GenBank/DDBJ whole genome shotgun (WGS) entry which is preliminary data.</text>
</comment>
<proteinExistence type="inferred from homology"/>
<dbReference type="GO" id="GO:0005576">
    <property type="term" value="C:extracellular region"/>
    <property type="evidence" value="ECO:0007669"/>
    <property type="project" value="InterPro"/>
</dbReference>
<dbReference type="OrthoDB" id="6363454at2759"/>
<dbReference type="STRING" id="137246.A0A401RID7"/>
<organism evidence="2 3">
    <name type="scientific">Chiloscyllium punctatum</name>
    <name type="common">Brownbanded bambooshark</name>
    <name type="synonym">Hemiscyllium punctatum</name>
    <dbReference type="NCBI Taxonomy" id="137246"/>
    <lineage>
        <taxon>Eukaryota</taxon>
        <taxon>Metazoa</taxon>
        <taxon>Chordata</taxon>
        <taxon>Craniata</taxon>
        <taxon>Vertebrata</taxon>
        <taxon>Chondrichthyes</taxon>
        <taxon>Elasmobranchii</taxon>
        <taxon>Galeomorphii</taxon>
        <taxon>Galeoidea</taxon>
        <taxon>Orectolobiformes</taxon>
        <taxon>Hemiscylliidae</taxon>
        <taxon>Chiloscyllium</taxon>
    </lineage>
</organism>
<keyword evidence="3" id="KW-1185">Reference proteome</keyword>
<sequence length="304" mass="33146">MGLNDESIPEELWIQLKTELEKHNEDCQLFVKQFPDWRDQTQEHIKELKEIAEIIDEYHRGATIASITGTSAAIVGGVLSVTGLIASPFTSGTSLGLSAVGAGVSATGAATNFTADVTESVGQSIKQKRVDEIVNQYNECCKLVSKYLHKICGAIKSWSHNLQAEITKHKSSEQMSDFLTESCGAVKCSEKGGDVSVLEESITVPLSNTARQVISVSQKTESIQELLSGSLPLLSTIVRAISGLLSAIIMLTNIYSITRSSVDLTKGSKTEAAKDIQSMAMKMEDELMAYEDIYQFLKFILKIE</sequence>
<dbReference type="Pfam" id="PF05461">
    <property type="entry name" value="ApoL"/>
    <property type="match status" value="1"/>
</dbReference>
<dbReference type="GO" id="GO:0042157">
    <property type="term" value="P:lipoprotein metabolic process"/>
    <property type="evidence" value="ECO:0007669"/>
    <property type="project" value="InterPro"/>
</dbReference>
<dbReference type="GO" id="GO:0006869">
    <property type="term" value="P:lipid transport"/>
    <property type="evidence" value="ECO:0007669"/>
    <property type="project" value="InterPro"/>
</dbReference>
<dbReference type="AlphaFoldDB" id="A0A401RID7"/>
<evidence type="ECO:0000313" key="3">
    <source>
        <dbReference type="Proteomes" id="UP000287033"/>
    </source>
</evidence>
<evidence type="ECO:0000313" key="2">
    <source>
        <dbReference type="EMBL" id="GCC17913.1"/>
    </source>
</evidence>
<dbReference type="OMA" id="WEERTHF"/>
<dbReference type="Proteomes" id="UP000287033">
    <property type="component" value="Unassembled WGS sequence"/>
</dbReference>